<dbReference type="AlphaFoldDB" id="E4WZA9"/>
<feature type="compositionally biased region" description="Acidic residues" evidence="1">
    <location>
        <begin position="971"/>
        <end position="983"/>
    </location>
</feature>
<feature type="region of interest" description="Disordered" evidence="1">
    <location>
        <begin position="405"/>
        <end position="466"/>
    </location>
</feature>
<proteinExistence type="predicted"/>
<feature type="compositionally biased region" description="Low complexity" evidence="1">
    <location>
        <begin position="803"/>
        <end position="821"/>
    </location>
</feature>
<feature type="region of interest" description="Disordered" evidence="1">
    <location>
        <begin position="616"/>
        <end position="638"/>
    </location>
</feature>
<reference evidence="2" key="1">
    <citation type="journal article" date="2010" name="Science">
        <title>Plasticity of animal genome architecture unmasked by rapid evolution of a pelagic tunicate.</title>
        <authorList>
            <person name="Denoeud F."/>
            <person name="Henriet S."/>
            <person name="Mungpakdee S."/>
            <person name="Aury J.M."/>
            <person name="Da Silva C."/>
            <person name="Brinkmann H."/>
            <person name="Mikhaleva J."/>
            <person name="Olsen L.C."/>
            <person name="Jubin C."/>
            <person name="Canestro C."/>
            <person name="Bouquet J.M."/>
            <person name="Danks G."/>
            <person name="Poulain J."/>
            <person name="Campsteijn C."/>
            <person name="Adamski M."/>
            <person name="Cross I."/>
            <person name="Yadetie F."/>
            <person name="Muffato M."/>
            <person name="Louis A."/>
            <person name="Butcher S."/>
            <person name="Tsagkogeorga G."/>
            <person name="Konrad A."/>
            <person name="Singh S."/>
            <person name="Jensen M.F."/>
            <person name="Cong E.H."/>
            <person name="Eikeseth-Otteraa H."/>
            <person name="Noel B."/>
            <person name="Anthouard V."/>
            <person name="Porcel B.M."/>
            <person name="Kachouri-Lafond R."/>
            <person name="Nishino A."/>
            <person name="Ugolini M."/>
            <person name="Chourrout P."/>
            <person name="Nishida H."/>
            <person name="Aasland R."/>
            <person name="Huzurbazar S."/>
            <person name="Westhof E."/>
            <person name="Delsuc F."/>
            <person name="Lehrach H."/>
            <person name="Reinhardt R."/>
            <person name="Weissenbach J."/>
            <person name="Roy S.W."/>
            <person name="Artiguenave F."/>
            <person name="Postlethwait J.H."/>
            <person name="Manak J.R."/>
            <person name="Thompson E.M."/>
            <person name="Jaillon O."/>
            <person name="Du Pasquier L."/>
            <person name="Boudinot P."/>
            <person name="Liberles D.A."/>
            <person name="Volff J.N."/>
            <person name="Philippe H."/>
            <person name="Lenhard B."/>
            <person name="Roest Crollius H."/>
            <person name="Wincker P."/>
            <person name="Chourrout D."/>
        </authorList>
    </citation>
    <scope>NUCLEOTIDE SEQUENCE [LARGE SCALE GENOMIC DNA]</scope>
</reference>
<evidence type="ECO:0000256" key="1">
    <source>
        <dbReference type="SAM" id="MobiDB-lite"/>
    </source>
</evidence>
<feature type="region of interest" description="Disordered" evidence="1">
    <location>
        <begin position="333"/>
        <end position="370"/>
    </location>
</feature>
<feature type="compositionally biased region" description="Basic and acidic residues" evidence="1">
    <location>
        <begin position="888"/>
        <end position="898"/>
    </location>
</feature>
<feature type="region of interest" description="Disordered" evidence="1">
    <location>
        <begin position="1044"/>
        <end position="1135"/>
    </location>
</feature>
<feature type="compositionally biased region" description="Basic and acidic residues" evidence="1">
    <location>
        <begin position="201"/>
        <end position="214"/>
    </location>
</feature>
<organism evidence="2">
    <name type="scientific">Oikopleura dioica</name>
    <name type="common">Tunicate</name>
    <dbReference type="NCBI Taxonomy" id="34765"/>
    <lineage>
        <taxon>Eukaryota</taxon>
        <taxon>Metazoa</taxon>
        <taxon>Chordata</taxon>
        <taxon>Tunicata</taxon>
        <taxon>Appendicularia</taxon>
        <taxon>Copelata</taxon>
        <taxon>Oikopleuridae</taxon>
        <taxon>Oikopleura</taxon>
    </lineage>
</organism>
<feature type="compositionally biased region" description="Basic and acidic residues" evidence="1">
    <location>
        <begin position="1090"/>
        <end position="1101"/>
    </location>
</feature>
<dbReference type="OrthoDB" id="10543749at2759"/>
<evidence type="ECO:0000313" key="3">
    <source>
        <dbReference type="Proteomes" id="UP000001307"/>
    </source>
</evidence>
<feature type="region of interest" description="Disordered" evidence="1">
    <location>
        <begin position="800"/>
        <end position="824"/>
    </location>
</feature>
<accession>E4WZA9</accession>
<feature type="region of interest" description="Disordered" evidence="1">
    <location>
        <begin position="516"/>
        <end position="562"/>
    </location>
</feature>
<feature type="compositionally biased region" description="Basic and acidic residues" evidence="1">
    <location>
        <begin position="449"/>
        <end position="459"/>
    </location>
</feature>
<dbReference type="EMBL" id="FN653019">
    <property type="protein sequence ID" value="CBY22504.1"/>
    <property type="molecule type" value="Genomic_DNA"/>
</dbReference>
<sequence length="1279" mass="143500">MPHGERPFIDKELNLTISDYTIPSRLTVVLLNPIYKYEFHGLITELKKKKGKNGTMGKIHVKDVEPHFRKRQRNLERKQIIQPAPTRNATNVTTIKAGNIVNLGNTTTANQIMINNGNIQIGNSNIITLSNTGGIQVLDLSQLSQLLNQNNDGKQQQMVQILQPAQQAQSIQVVRPVTVVPMQNVTTFQNVTSVKQVAKEQPKKDTAVKIEKKPQSPSPATSAPVSVSAAAANKLEGKKEVKVEPACEEVFIDTSEKQLMPPPPTPIMPKLEEKMHKPILPNLAPSQVIKIDTSSHSFELMPPPAIPRRKLSIKDRLINSPEQPIRVPKLELVRKDPKKKSKESKDEKVIVIKPTEDEKKRLEQSEDSYELPVFKDRPSIEQQMIIELDRQVEEKLRQERERAVMRMKSNILRRTDSASRRSSPIPAKSTPKPPASPKKASTLAPSSESPKKVAPKTEKPPQVNIKPTIIENNSTLIRSLPDGCQLLPIFNLTQAFTTISASNIITVVQSKPNKVPIPQNTSSSKINSFAPSSSPSQTTAQSSPKKPAPVSIQPKSSNNPIEHSINLLNKANPGANEHKITLKIGGGDSPVKAEPGLPQSDSADRFVSFKNQPNTTSTMSTLGAGNGTNPKVAISSTPRKLEPAIKRVRNDSGQESGTVTKIRARAGSIGKNALKANSLQKQASPIMRRTMIRKRTETFSEAHLAEILDDKTANITIQNDDFKSIRNLIAETVKKSVDEEPNPEKNEFEDFDVGLLDEPVFMDNIQPEGFLILPNEGVQEDPEYLNNLLRINDFLPESPLPMSFESGPSSPYSEGPLSPSESIKEERLSPILDEPMDELLSISAEKRSAIELEHSSIQPRRKRRKPEKPVKIEERDDEMEVASGHVHSACEESPHEENELTSAIDNFSYDYCAEVKEEPMEYVETDEPIESIPGIHANLSEKLTEYIEDNDENIKEEMESDQEVNGSETSSEIESDDHEDLEDIDGKIGYDNDFEREMNIWKSTEEWNFIERHSERLFTRSPTELENDANLELLRAAAKEFDVKFPPASALNNSKVSPGDSGFDDEEPLSPHSEGSCSPHQFSQYEEDISEKQMSEERGPIPDRNLIPSQKFFSPSKLDTPPDTPPQDTNFEDKRNAEDIEALARNEMLRKITGLEDCHKIRDVSIHHVALDRYRITKRIRTRSNDKRRTHSRLERGFVLQVAEKCSSAGIYNMIKDFAQEAHIRSVQEVSTRKHLVMLSTENGRERFYKALDGVKRSFGWKIRPADESLLQTLYDQKI</sequence>
<feature type="compositionally biased region" description="Polar residues" evidence="1">
    <location>
        <begin position="1073"/>
        <end position="1084"/>
    </location>
</feature>
<protein>
    <submittedName>
        <fullName evidence="2">Uncharacterized protein</fullName>
    </submittedName>
</protein>
<keyword evidence="3" id="KW-1185">Reference proteome</keyword>
<name>E4WZA9_OIKDI</name>
<dbReference type="Proteomes" id="UP000001307">
    <property type="component" value="Unassembled WGS sequence"/>
</dbReference>
<evidence type="ECO:0000313" key="2">
    <source>
        <dbReference type="EMBL" id="CBY22504.1"/>
    </source>
</evidence>
<feature type="compositionally biased region" description="Polar residues" evidence="1">
    <location>
        <begin position="553"/>
        <end position="562"/>
    </location>
</feature>
<feature type="compositionally biased region" description="Low complexity" evidence="1">
    <location>
        <begin position="522"/>
        <end position="545"/>
    </location>
</feature>
<feature type="region of interest" description="Disordered" evidence="1">
    <location>
        <begin position="578"/>
        <end position="603"/>
    </location>
</feature>
<feature type="region of interest" description="Disordered" evidence="1">
    <location>
        <begin position="851"/>
        <end position="902"/>
    </location>
</feature>
<feature type="compositionally biased region" description="Basic and acidic residues" evidence="1">
    <location>
        <begin position="343"/>
        <end position="364"/>
    </location>
</feature>
<gene>
    <name evidence="2" type="ORF">GSOID_T00013261001</name>
</gene>
<feature type="compositionally biased region" description="Low complexity" evidence="1">
    <location>
        <begin position="437"/>
        <end position="447"/>
    </location>
</feature>
<feature type="region of interest" description="Disordered" evidence="1">
    <location>
        <begin position="201"/>
        <end position="226"/>
    </location>
</feature>
<feature type="region of interest" description="Disordered" evidence="1">
    <location>
        <begin position="947"/>
        <end position="989"/>
    </location>
</feature>
<dbReference type="InParanoid" id="E4WZA9"/>